<keyword evidence="1" id="KW-0175">Coiled coil</keyword>
<dbReference type="AlphaFoldDB" id="A0AAU9K9Y5"/>
<comment type="caution">
    <text evidence="3">The sequence shown here is derived from an EMBL/GenBank/DDBJ whole genome shotgun (WGS) entry which is preliminary data.</text>
</comment>
<feature type="region of interest" description="Disordered" evidence="2">
    <location>
        <begin position="27"/>
        <end position="83"/>
    </location>
</feature>
<evidence type="ECO:0000256" key="2">
    <source>
        <dbReference type="SAM" id="MobiDB-lite"/>
    </source>
</evidence>
<gene>
    <name evidence="3" type="ORF">BSTOLATCC_MIC62616</name>
</gene>
<accession>A0AAU9K9Y5</accession>
<protein>
    <recommendedName>
        <fullName evidence="5">Sfi1 spindle body domain-containing protein</fullName>
    </recommendedName>
</protein>
<dbReference type="EMBL" id="CAJZBQ010000060">
    <property type="protein sequence ID" value="CAG9335035.1"/>
    <property type="molecule type" value="Genomic_DNA"/>
</dbReference>
<evidence type="ECO:0000256" key="1">
    <source>
        <dbReference type="SAM" id="Coils"/>
    </source>
</evidence>
<dbReference type="Proteomes" id="UP001162131">
    <property type="component" value="Unassembled WGS sequence"/>
</dbReference>
<feature type="compositionally biased region" description="Basic and acidic residues" evidence="2">
    <location>
        <begin position="28"/>
        <end position="39"/>
    </location>
</feature>
<proteinExistence type="predicted"/>
<feature type="coiled-coil region" evidence="1">
    <location>
        <begin position="89"/>
        <end position="116"/>
    </location>
</feature>
<evidence type="ECO:0000313" key="3">
    <source>
        <dbReference type="EMBL" id="CAG9335035.1"/>
    </source>
</evidence>
<evidence type="ECO:0008006" key="5">
    <source>
        <dbReference type="Google" id="ProtNLM"/>
    </source>
</evidence>
<keyword evidence="4" id="KW-1185">Reference proteome</keyword>
<name>A0AAU9K9Y5_9CILI</name>
<organism evidence="3 4">
    <name type="scientific">Blepharisma stoltei</name>
    <dbReference type="NCBI Taxonomy" id="1481888"/>
    <lineage>
        <taxon>Eukaryota</taxon>
        <taxon>Sar</taxon>
        <taxon>Alveolata</taxon>
        <taxon>Ciliophora</taxon>
        <taxon>Postciliodesmatophora</taxon>
        <taxon>Heterotrichea</taxon>
        <taxon>Heterotrichida</taxon>
        <taxon>Blepharismidae</taxon>
        <taxon>Blepharisma</taxon>
    </lineage>
</organism>
<sequence>MTEVKRTLKSSGVISRHLNDMLLLSSQLEKKNSPNEVKRKPIKQPKVARSLSPEHIRSPPRPISPPNLNEKKKSIPKNSSPDEIVSFGIEDSTILYQRLETNFDELETENDEGLIKKKVIGTWRSYTKERAILRFAKKMAIFSWGEKVKLTSIFKWKNFVIETRELKKRSQLMRKAIYKPSYELERVQFLSSYHKFNEQLKLMKNDLKIIKNSRPKYEFKQDLFSPKFAADKAFLKKKENPEIPLKKNIKQKDPILKKDSNENIKLGKSLVPNKIQKHSSSKSLTQKAFVENSNWFEPYLQKKEFEDEECDSLSNQEKINCMKKYFMRWLSQYMYAINIYRNYHLKKTFNSWAYFLQLKFKRANDFFLKKSLNRWILLYKSPKSEYKAYYLKKSFKAWVKFKKLSKSQYKQYYLKKHFFKWIEFLQLKANKLLANINATSFYHKHLLSRTFKALYPKEYTIKEIMASNHWHSRLKIHYFYQLKKFYLKSRSIKMMHHITENLIKKVLRKWKCLSDLYSQRMKEMDSYYLKELAHNCFDSWSEWVLQEKIVRTLKKQRIFRAWKYTSHYLLKELPNKWKLHSLKRKVFVALKKYYIKKKKAFKGIKWRKEKEIRQNEKRKKIVLAAFLHNLILSKKLRSFRSRLCKKKVLNLLKKFHALMKKNNHVLALKAKKEGLINTNLKKIVFIGFLNNHLSQKAKKDSLLLALGSLSKRLKRDYFHKWAIKSGESLASLRSSLNSIFRSLDSSLKKSYKQTLFDELPRESFITSSKKLETQKFDWIDKLKNQEMSQRKLLEKKIETLKNFQI</sequence>
<evidence type="ECO:0000313" key="4">
    <source>
        <dbReference type="Proteomes" id="UP001162131"/>
    </source>
</evidence>
<reference evidence="3" key="1">
    <citation type="submission" date="2021-09" db="EMBL/GenBank/DDBJ databases">
        <authorList>
            <consortium name="AG Swart"/>
            <person name="Singh M."/>
            <person name="Singh A."/>
            <person name="Seah K."/>
            <person name="Emmerich C."/>
        </authorList>
    </citation>
    <scope>NUCLEOTIDE SEQUENCE</scope>
    <source>
        <strain evidence="3">ATCC30299</strain>
    </source>
</reference>